<dbReference type="InterPro" id="IPR037380">
    <property type="entry name" value="DALRD3"/>
</dbReference>
<evidence type="ECO:0000259" key="1">
    <source>
        <dbReference type="SMART" id="SM00836"/>
    </source>
</evidence>
<dbReference type="SMART" id="SM00836">
    <property type="entry name" value="DALR_1"/>
    <property type="match status" value="1"/>
</dbReference>
<reference evidence="3" key="2">
    <citation type="submission" date="2024-08" db="UniProtKB">
        <authorList>
            <consortium name="EnsemblMetazoa"/>
        </authorList>
    </citation>
    <scope>IDENTIFICATION</scope>
</reference>
<dbReference type="Gene3D" id="1.10.730.10">
    <property type="entry name" value="Isoleucyl-tRNA Synthetase, Domain 1"/>
    <property type="match status" value="1"/>
</dbReference>
<dbReference type="EnsemblMetazoa" id="XM_019908973.1">
    <property type="protein sequence ID" value="XP_019764532.1"/>
    <property type="gene ID" value="LOC109540543"/>
</dbReference>
<dbReference type="SUPFAM" id="SSF47323">
    <property type="entry name" value="Anticodon-binding domain of a subclass of class I aminoacyl-tRNA synthetases"/>
    <property type="match status" value="1"/>
</dbReference>
<proteinExistence type="predicted"/>
<dbReference type="GO" id="GO:0005524">
    <property type="term" value="F:ATP binding"/>
    <property type="evidence" value="ECO:0007669"/>
    <property type="project" value="InterPro"/>
</dbReference>
<dbReference type="Pfam" id="PF05746">
    <property type="entry name" value="DALR_1"/>
    <property type="match status" value="1"/>
</dbReference>
<dbReference type="InterPro" id="IPR008909">
    <property type="entry name" value="DALR_anticod-bd"/>
</dbReference>
<dbReference type="GO" id="GO:0004814">
    <property type="term" value="F:arginine-tRNA ligase activity"/>
    <property type="evidence" value="ECO:0007669"/>
    <property type="project" value="InterPro"/>
</dbReference>
<dbReference type="GO" id="GO:0000049">
    <property type="term" value="F:tRNA binding"/>
    <property type="evidence" value="ECO:0007669"/>
    <property type="project" value="TreeGrafter"/>
</dbReference>
<organism evidence="2">
    <name type="scientific">Dendroctonus ponderosae</name>
    <name type="common">Mountain pine beetle</name>
    <dbReference type="NCBI Taxonomy" id="77166"/>
    <lineage>
        <taxon>Eukaryota</taxon>
        <taxon>Metazoa</taxon>
        <taxon>Ecdysozoa</taxon>
        <taxon>Arthropoda</taxon>
        <taxon>Hexapoda</taxon>
        <taxon>Insecta</taxon>
        <taxon>Pterygota</taxon>
        <taxon>Neoptera</taxon>
        <taxon>Endopterygota</taxon>
        <taxon>Coleoptera</taxon>
        <taxon>Polyphaga</taxon>
        <taxon>Cucujiformia</taxon>
        <taxon>Curculionidae</taxon>
        <taxon>Scolytinae</taxon>
        <taxon>Dendroctonus</taxon>
    </lineage>
</organism>
<evidence type="ECO:0000313" key="4">
    <source>
        <dbReference type="Proteomes" id="UP000019118"/>
    </source>
</evidence>
<evidence type="ECO:0000313" key="2">
    <source>
        <dbReference type="EMBL" id="ENN74673.1"/>
    </source>
</evidence>
<sequence>MDPLTELINTLYQLVIGVRPQDEDTMIKKHSRCLEKLGDVSLPLSSKVWRHIIQRSASRELGAPGLVHQFASADIDIALGLFQECLRGLKAQIRTHKCIKTSAHLFLERAPLFNYAVKRALAEAGQYGRVKLFNQVIRITTATTTYQTVSDLDQADLTTLRLSILKATIENLLKLSTKSEPADSVVVALVNNVEASTVSNASILCGPVLNEQGVKDTEHTARDFFQKRVTDMRLMAQHRYRVNIQSAQEWKELFTHLGRASVSVELLSNKPQKSVKVTLDNLGNCNKGPAFIFYNCARLSILLKEFDLKVQQGTYPDLPALDQIDFSLLKQPEEWELLYVYILQYPHMVQSCIKGVELGNVNPQHLVTFLSNLSSVFSIYYRRVRILVAPREHLFACIHTRIYLLKALQVVFHNALGILNIAPVKEM</sequence>
<name>N6TAB3_DENPD</name>
<reference evidence="2 4" key="1">
    <citation type="journal article" date="2013" name="Genome Biol.">
        <title>Draft genome of the mountain pine beetle, Dendroctonus ponderosae Hopkins, a major forest pest.</title>
        <authorList>
            <person name="Keeling C.I."/>
            <person name="Yuen M.M."/>
            <person name="Liao N.Y."/>
            <person name="Docking T.R."/>
            <person name="Chan S.K."/>
            <person name="Taylor G.A."/>
            <person name="Palmquist D.L."/>
            <person name="Jackman S.D."/>
            <person name="Nguyen A."/>
            <person name="Li M."/>
            <person name="Henderson H."/>
            <person name="Janes J.K."/>
            <person name="Zhao Y."/>
            <person name="Pandoh P."/>
            <person name="Moore R."/>
            <person name="Sperling F.A."/>
            <person name="Huber D.P."/>
            <person name="Birol I."/>
            <person name="Jones S.J."/>
            <person name="Bohlmann J."/>
        </authorList>
    </citation>
    <scope>NUCLEOTIDE SEQUENCE</scope>
</reference>
<accession>N6TAB3</accession>
<gene>
    <name evidence="3" type="primary">109540543</name>
    <name evidence="2" type="ORF">YQE_08790</name>
</gene>
<dbReference type="EMBL" id="KB741037">
    <property type="protein sequence ID" value="ENN74673.1"/>
    <property type="molecule type" value="Genomic_DNA"/>
</dbReference>
<feature type="non-terminal residue" evidence="2">
    <location>
        <position position="1"/>
    </location>
</feature>
<protein>
    <recommendedName>
        <fullName evidence="1">DALR anticodon binding domain-containing protein</fullName>
    </recommendedName>
</protein>
<dbReference type="PANTHER" id="PTHR16043">
    <property type="entry name" value="DALRD3 PROTEIN"/>
    <property type="match status" value="1"/>
</dbReference>
<dbReference type="InterPro" id="IPR009080">
    <property type="entry name" value="tRNAsynth_Ia_anticodon-bd"/>
</dbReference>
<evidence type="ECO:0000313" key="3">
    <source>
        <dbReference type="EnsemblMetazoa" id="XP_019764532.1"/>
    </source>
</evidence>
<dbReference type="HOGENOM" id="CLU_049503_0_0_1"/>
<dbReference type="OrthoDB" id="9990834at2759"/>
<dbReference type="KEGG" id="dpa:109540543"/>
<keyword evidence="4" id="KW-1185">Reference proteome</keyword>
<dbReference type="Proteomes" id="UP000019118">
    <property type="component" value="Unassembled WGS sequence"/>
</dbReference>
<dbReference type="OMA" id="DMLLIAM"/>
<dbReference type="PANTHER" id="PTHR16043:SF1">
    <property type="entry name" value="DALR ANTICODON-BINDING DOMAIN-CONTAINING PROTEIN 3"/>
    <property type="match status" value="1"/>
</dbReference>
<feature type="domain" description="DALR anticodon binding" evidence="1">
    <location>
        <begin position="292"/>
        <end position="427"/>
    </location>
</feature>
<dbReference type="AlphaFoldDB" id="N6TAB3"/>
<dbReference type="GO" id="GO:0106217">
    <property type="term" value="P:tRNA C3-cytosine methylation"/>
    <property type="evidence" value="ECO:0007669"/>
    <property type="project" value="TreeGrafter"/>
</dbReference>
<dbReference type="GO" id="GO:0006420">
    <property type="term" value="P:arginyl-tRNA aminoacylation"/>
    <property type="evidence" value="ECO:0007669"/>
    <property type="project" value="InterPro"/>
</dbReference>